<dbReference type="SUPFAM" id="SSF48452">
    <property type="entry name" value="TPR-like"/>
    <property type="match status" value="1"/>
</dbReference>
<sequence>MIKSLKPILLSLITFLTMAGCSQKQPCTDGINTLPLFGGVKKCDEQIGFDKKFIAASDKTMDRKQAAEKYVKMGWHYAYQKKADTAIMRFNQAWLLDSLNADTYWGLGNVLIMQGKFKESLPYFEKSARLKPGNSRLLQDMSTSYGNAFFETKNQKYLNAAIAALYDAAKLEPRNAGIFAQLTGAYSYFANKDSAYKYLKITDGLDPKAVNPKVRKLLTGK</sequence>
<dbReference type="PROSITE" id="PS51257">
    <property type="entry name" value="PROKAR_LIPOPROTEIN"/>
    <property type="match status" value="1"/>
</dbReference>
<evidence type="ECO:0000256" key="1">
    <source>
        <dbReference type="ARBA" id="ARBA00022737"/>
    </source>
</evidence>
<protein>
    <submittedName>
        <fullName evidence="5">Tetratricopeptide repeat protein</fullName>
    </submittedName>
</protein>
<accession>A0ABW5XPZ5</accession>
<dbReference type="InterPro" id="IPR013105">
    <property type="entry name" value="TPR_2"/>
</dbReference>
<evidence type="ECO:0000313" key="5">
    <source>
        <dbReference type="EMBL" id="MFD2864871.1"/>
    </source>
</evidence>
<dbReference type="InterPro" id="IPR019734">
    <property type="entry name" value="TPR_rpt"/>
</dbReference>
<keyword evidence="6" id="KW-1185">Reference proteome</keyword>
<evidence type="ECO:0000313" key="6">
    <source>
        <dbReference type="Proteomes" id="UP001597601"/>
    </source>
</evidence>
<feature type="signal peptide" evidence="4">
    <location>
        <begin position="1"/>
        <end position="19"/>
    </location>
</feature>
<dbReference type="RefSeq" id="WP_377126144.1">
    <property type="nucleotide sequence ID" value="NZ_JBHUON010000009.1"/>
</dbReference>
<comment type="caution">
    <text evidence="5">The sequence shown here is derived from an EMBL/GenBank/DDBJ whole genome shotgun (WGS) entry which is preliminary data.</text>
</comment>
<evidence type="ECO:0000256" key="3">
    <source>
        <dbReference type="PROSITE-ProRule" id="PRU00339"/>
    </source>
</evidence>
<proteinExistence type="predicted"/>
<gene>
    <name evidence="5" type="ORF">ACFSYC_09245</name>
</gene>
<feature type="repeat" description="TPR" evidence="3">
    <location>
        <begin position="101"/>
        <end position="134"/>
    </location>
</feature>
<evidence type="ECO:0000256" key="2">
    <source>
        <dbReference type="ARBA" id="ARBA00022803"/>
    </source>
</evidence>
<keyword evidence="2 3" id="KW-0802">TPR repeat</keyword>
<keyword evidence="4" id="KW-0732">Signal</keyword>
<feature type="chain" id="PRO_5047109480" evidence="4">
    <location>
        <begin position="20"/>
        <end position="221"/>
    </location>
</feature>
<dbReference type="SMART" id="SM00028">
    <property type="entry name" value="TPR"/>
    <property type="match status" value="2"/>
</dbReference>
<evidence type="ECO:0000256" key="4">
    <source>
        <dbReference type="SAM" id="SignalP"/>
    </source>
</evidence>
<dbReference type="EMBL" id="JBHUON010000009">
    <property type="protein sequence ID" value="MFD2864871.1"/>
    <property type="molecule type" value="Genomic_DNA"/>
</dbReference>
<name>A0ABW5XPZ5_9SPHI</name>
<reference evidence="6" key="1">
    <citation type="journal article" date="2019" name="Int. J. Syst. Evol. Microbiol.">
        <title>The Global Catalogue of Microorganisms (GCM) 10K type strain sequencing project: providing services to taxonomists for standard genome sequencing and annotation.</title>
        <authorList>
            <consortium name="The Broad Institute Genomics Platform"/>
            <consortium name="The Broad Institute Genome Sequencing Center for Infectious Disease"/>
            <person name="Wu L."/>
            <person name="Ma J."/>
        </authorList>
    </citation>
    <scope>NUCLEOTIDE SEQUENCE [LARGE SCALE GENOMIC DNA]</scope>
    <source>
        <strain evidence="6">KCTC 52232</strain>
    </source>
</reference>
<keyword evidence="1" id="KW-0677">Repeat</keyword>
<dbReference type="InterPro" id="IPR011990">
    <property type="entry name" value="TPR-like_helical_dom_sf"/>
</dbReference>
<organism evidence="5 6">
    <name type="scientific">Mucilaginibacter antarcticus</name>
    <dbReference type="NCBI Taxonomy" id="1855725"/>
    <lineage>
        <taxon>Bacteria</taxon>
        <taxon>Pseudomonadati</taxon>
        <taxon>Bacteroidota</taxon>
        <taxon>Sphingobacteriia</taxon>
        <taxon>Sphingobacteriales</taxon>
        <taxon>Sphingobacteriaceae</taxon>
        <taxon>Mucilaginibacter</taxon>
    </lineage>
</organism>
<dbReference type="PROSITE" id="PS50005">
    <property type="entry name" value="TPR"/>
    <property type="match status" value="1"/>
</dbReference>
<dbReference type="Proteomes" id="UP001597601">
    <property type="component" value="Unassembled WGS sequence"/>
</dbReference>
<dbReference type="Gene3D" id="1.25.40.10">
    <property type="entry name" value="Tetratricopeptide repeat domain"/>
    <property type="match status" value="1"/>
</dbReference>
<dbReference type="Pfam" id="PF07719">
    <property type="entry name" value="TPR_2"/>
    <property type="match status" value="1"/>
</dbReference>